<protein>
    <submittedName>
        <fullName evidence="1">Uncharacterized protein</fullName>
    </submittedName>
</protein>
<feature type="non-terminal residue" evidence="1">
    <location>
        <position position="175"/>
    </location>
</feature>
<evidence type="ECO:0000313" key="1">
    <source>
        <dbReference type="EMBL" id="CAF1225407.1"/>
    </source>
</evidence>
<dbReference type="Proteomes" id="UP000677228">
    <property type="component" value="Unassembled WGS sequence"/>
</dbReference>
<dbReference type="EMBL" id="CAJNOK010015438">
    <property type="protein sequence ID" value="CAF1225407.1"/>
    <property type="molecule type" value="Genomic_DNA"/>
</dbReference>
<sequence length="175" mass="20276">MELPTSRERLIILRKKLDLIAFSTYSYEIGIERYSFLFRFLERRRYRLGGYICNNGPRGVEVAPQLGNIETLNQLIKQANQMNIKTIIEIQLPLLQSSGIDDQYEGLLNAELISWTQLSSLFGIIIQHLPIHSLFHSSRHGTRLAQLIRSRFSNQRIITEFFATGSDYIARHLPL</sequence>
<proteinExistence type="predicted"/>
<gene>
    <name evidence="1" type="ORF">OVA965_LOCUS25120</name>
    <name evidence="2" type="ORF">TMI583_LOCUS25845</name>
</gene>
<dbReference type="EMBL" id="CAJOBA010036980">
    <property type="protein sequence ID" value="CAF4033511.1"/>
    <property type="molecule type" value="Genomic_DNA"/>
</dbReference>
<evidence type="ECO:0000313" key="2">
    <source>
        <dbReference type="EMBL" id="CAF4033511.1"/>
    </source>
</evidence>
<dbReference type="AlphaFoldDB" id="A0A8S2EPE9"/>
<accession>A0A8S2EPE9</accession>
<evidence type="ECO:0000313" key="3">
    <source>
        <dbReference type="Proteomes" id="UP000677228"/>
    </source>
</evidence>
<organism evidence="1 3">
    <name type="scientific">Didymodactylos carnosus</name>
    <dbReference type="NCBI Taxonomy" id="1234261"/>
    <lineage>
        <taxon>Eukaryota</taxon>
        <taxon>Metazoa</taxon>
        <taxon>Spiralia</taxon>
        <taxon>Gnathifera</taxon>
        <taxon>Rotifera</taxon>
        <taxon>Eurotatoria</taxon>
        <taxon>Bdelloidea</taxon>
        <taxon>Philodinida</taxon>
        <taxon>Philodinidae</taxon>
        <taxon>Didymodactylos</taxon>
    </lineage>
</organism>
<name>A0A8S2EPE9_9BILA</name>
<dbReference type="Proteomes" id="UP000682733">
    <property type="component" value="Unassembled WGS sequence"/>
</dbReference>
<feature type="non-terminal residue" evidence="1">
    <location>
        <position position="1"/>
    </location>
</feature>
<comment type="caution">
    <text evidence="1">The sequence shown here is derived from an EMBL/GenBank/DDBJ whole genome shotgun (WGS) entry which is preliminary data.</text>
</comment>
<reference evidence="1" key="1">
    <citation type="submission" date="2021-02" db="EMBL/GenBank/DDBJ databases">
        <authorList>
            <person name="Nowell W R."/>
        </authorList>
    </citation>
    <scope>NUCLEOTIDE SEQUENCE</scope>
</reference>